<keyword evidence="3" id="KW-1185">Reference proteome</keyword>
<dbReference type="InterPro" id="IPR038886">
    <property type="entry name" value="E3_SLX5/Rfp1"/>
</dbReference>
<reference evidence="2 3" key="1">
    <citation type="submission" date="2024-01" db="EMBL/GenBank/DDBJ databases">
        <authorList>
            <person name="Allen C."/>
            <person name="Tagirdzhanova G."/>
        </authorList>
    </citation>
    <scope>NUCLEOTIDE SEQUENCE [LARGE SCALE GENOMIC DNA]</scope>
    <source>
        <strain evidence="2 3">CBS 119000</strain>
    </source>
</reference>
<evidence type="ECO:0000313" key="3">
    <source>
        <dbReference type="Proteomes" id="UP001642502"/>
    </source>
</evidence>
<comment type="caution">
    <text evidence="2">The sequence shown here is derived from an EMBL/GenBank/DDBJ whole genome shotgun (WGS) entry which is preliminary data.</text>
</comment>
<evidence type="ECO:0000256" key="1">
    <source>
        <dbReference type="SAM" id="MobiDB-lite"/>
    </source>
</evidence>
<protein>
    <recommendedName>
        <fullName evidence="4">Cell cycle control protein</fullName>
    </recommendedName>
</protein>
<dbReference type="PANTHER" id="PTHR28042">
    <property type="entry name" value="E3 UBIQUITIN-PROTEIN LIGASE COMPLEX SLX5-SLX8 SUBUNIT SLX5"/>
    <property type="match status" value="1"/>
</dbReference>
<evidence type="ECO:0000313" key="2">
    <source>
        <dbReference type="EMBL" id="CAK7274954.1"/>
    </source>
</evidence>
<evidence type="ECO:0008006" key="4">
    <source>
        <dbReference type="Google" id="ProtNLM"/>
    </source>
</evidence>
<sequence>MSTGNIGNAVPDSDMVPGRRVVSAHRQHRSAVRAHNYRVQQAQHAADRHLLNLAEAQIAMALHSRSQRRRNAPASGPGHGPGLFEDIDELQILQAAGINPLSEEVLHLDYRQNGSAMFPGFAPADVWRSTGNANNGGSRYEAPIEPLPGYTRETGEDLVAVCVSCDKELAYDPDEGEGNGTDRDGQPSAKRTRKTAKESAQHHFWAVRTCGHVYCSACYRGRRHGLRKEARSSQVHRGESGTSSSSAHTVTFVIDGKTIYCAAEGCRADVTAKGKWQGLFV</sequence>
<name>A0ABP0E3E2_9PEZI</name>
<proteinExistence type="predicted"/>
<accession>A0ABP0E3E2</accession>
<organism evidence="2 3">
    <name type="scientific">Sporothrix epigloea</name>
    <dbReference type="NCBI Taxonomy" id="1892477"/>
    <lineage>
        <taxon>Eukaryota</taxon>
        <taxon>Fungi</taxon>
        <taxon>Dikarya</taxon>
        <taxon>Ascomycota</taxon>
        <taxon>Pezizomycotina</taxon>
        <taxon>Sordariomycetes</taxon>
        <taxon>Sordariomycetidae</taxon>
        <taxon>Ophiostomatales</taxon>
        <taxon>Ophiostomataceae</taxon>
        <taxon>Sporothrix</taxon>
    </lineage>
</organism>
<gene>
    <name evidence="2" type="ORF">SEPCBS119000_006438</name>
</gene>
<dbReference type="Proteomes" id="UP001642502">
    <property type="component" value="Unassembled WGS sequence"/>
</dbReference>
<feature type="region of interest" description="Disordered" evidence="1">
    <location>
        <begin position="173"/>
        <end position="196"/>
    </location>
</feature>
<dbReference type="EMBL" id="CAWUON010000167">
    <property type="protein sequence ID" value="CAK7274954.1"/>
    <property type="molecule type" value="Genomic_DNA"/>
</dbReference>
<dbReference type="PANTHER" id="PTHR28042:SF1">
    <property type="entry name" value="E3 UBIQUITIN-PROTEIN LIGASE COMPLEX SLX5-SLX8 SUBUNIT SLX5"/>
    <property type="match status" value="1"/>
</dbReference>